<dbReference type="SUPFAM" id="SSF53474">
    <property type="entry name" value="alpha/beta-Hydrolases"/>
    <property type="match status" value="1"/>
</dbReference>
<reference evidence="6 7" key="1">
    <citation type="journal article" date="2020" name="G3 (Bethesda)">
        <title>Improved Reference Genome for Cyclotella cryptica CCMP332, a Model for Cell Wall Morphogenesis, Salinity Adaptation, and Lipid Production in Diatoms (Bacillariophyta).</title>
        <authorList>
            <person name="Roberts W.R."/>
            <person name="Downey K.M."/>
            <person name="Ruck E.C."/>
            <person name="Traller J.C."/>
            <person name="Alverson A.J."/>
        </authorList>
    </citation>
    <scope>NUCLEOTIDE SEQUENCE [LARGE SCALE GENOMIC DNA]</scope>
    <source>
        <strain evidence="6 7">CCMP332</strain>
    </source>
</reference>
<protein>
    <recommendedName>
        <fullName evidence="5">HMG box domain-containing protein</fullName>
    </recommendedName>
</protein>
<keyword evidence="3" id="KW-0539">Nucleus</keyword>
<dbReference type="InterPro" id="IPR036910">
    <property type="entry name" value="HMG_box_dom_sf"/>
</dbReference>
<dbReference type="Proteomes" id="UP001516023">
    <property type="component" value="Unassembled WGS sequence"/>
</dbReference>
<dbReference type="GO" id="GO:0003677">
    <property type="term" value="F:DNA binding"/>
    <property type="evidence" value="ECO:0007669"/>
    <property type="project" value="UniProtKB-UniRule"/>
</dbReference>
<dbReference type="EMBL" id="JABMIG020000329">
    <property type="protein sequence ID" value="KAL3781064.1"/>
    <property type="molecule type" value="Genomic_DNA"/>
</dbReference>
<dbReference type="Pfam" id="PF09011">
    <property type="entry name" value="HMG_box_2"/>
    <property type="match status" value="1"/>
</dbReference>
<keyword evidence="3" id="KW-0238">DNA-binding</keyword>
<evidence type="ECO:0000256" key="1">
    <source>
        <dbReference type="ARBA" id="ARBA00010088"/>
    </source>
</evidence>
<dbReference type="InterPro" id="IPR009071">
    <property type="entry name" value="HMG_box_dom"/>
</dbReference>
<organism evidence="6 7">
    <name type="scientific">Cyclotella cryptica</name>
    <dbReference type="NCBI Taxonomy" id="29204"/>
    <lineage>
        <taxon>Eukaryota</taxon>
        <taxon>Sar</taxon>
        <taxon>Stramenopiles</taxon>
        <taxon>Ochrophyta</taxon>
        <taxon>Bacillariophyta</taxon>
        <taxon>Coscinodiscophyceae</taxon>
        <taxon>Thalassiosirophycidae</taxon>
        <taxon>Stephanodiscales</taxon>
        <taxon>Stephanodiscaceae</taxon>
        <taxon>Cyclotella</taxon>
    </lineage>
</organism>
<evidence type="ECO:0000313" key="7">
    <source>
        <dbReference type="Proteomes" id="UP001516023"/>
    </source>
</evidence>
<accession>A0ABD3P0F3</accession>
<dbReference type="PANTHER" id="PTHR43248">
    <property type="entry name" value="2-SUCCINYL-6-HYDROXY-2,4-CYCLOHEXADIENE-1-CARBOXYLATE SYNTHASE"/>
    <property type="match status" value="1"/>
</dbReference>
<gene>
    <name evidence="6" type="ORF">HJC23_012826</name>
</gene>
<name>A0ABD3P0F3_9STRA</name>
<dbReference type="PANTHER" id="PTHR43248:SF2">
    <property type="entry name" value="PROLYL AMINOPEPTIDASE"/>
    <property type="match status" value="1"/>
</dbReference>
<proteinExistence type="inferred from homology"/>
<dbReference type="SUPFAM" id="SSF47095">
    <property type="entry name" value="HMG-box"/>
    <property type="match status" value="1"/>
</dbReference>
<dbReference type="Gene3D" id="3.40.50.1820">
    <property type="entry name" value="alpha/beta hydrolase"/>
    <property type="match status" value="1"/>
</dbReference>
<sequence>MPNDTKLHCDLKESLRDGNEQQGFQSKSNKAKKCKTESGRPRRCLSAYHIFFGLERKRIMKEQAKTDMDAAMSKKNKSRVGKHANVGFANLARIVSQRWRNIDTATKLKLEDLAREDRERYELEMEEWRMSETYRRVEVTKAKSRTQSSAFADVAHSSKSPVIRYPSCKNAHDRETKHGVVQYTPCCNGCLESSAKTTSQTSWGGNMKLPFKFETIDLSFSSILCLPCSENLSDNQQRQRSAMPSEAWEFVPGFSRTNSMDFACKSTESSQPHSLVSVSVDGLGSGDFSTPSEITWMPCIPSTSTYSDPTLPLDVNHHNTPSNINLVDLLLMDDVLRGLPRTLANRSSDTSSASQKGYEEILAVAIGSLFPTAHAESSEFGSAPSPLVRWGGISTSSISRPLLFVRRDTELASGLHVTSNANDEPRTGWLHNTEAPKSYTVPTNNESISSARRMLIAEMMKSYRNHRIIHPPAFHPCGENQRMVVTEHKVAVPVTYPDMESARASFDAGSKNHRINTVDRIDIGFDNKDSFDRPKLDMYFSVIELVSSSEEEEFFRSLVTLSPQQRAERYLRRTAAVLSDKIDGSRSSSCIDPSRMLLYLQGGPGFGCASPVSGISLASSKSSWAAQVLLGGLTNTDGKSFQRVILMDQRGTGRSSPITKQRLQKMFPDLFSLDNMSGDDGSSPAMQMVQAKFSKALADATEYLTKFRADSIVRDAEWIKDTLIKRDSAIEEDTFGDNVPRPWGAALGQSFGGFCIMTYLSSITHPPKLCLLTGGIAPMNTPVREVYDRLWLKVRERNWRYYEQYPGDVAAVKRIVLKLMTDVVKLPSGGILTARRFLQLGLGLGGTPGANFAALHSLINSAFVDDASDELCRSFLKQVDNQQSFDDAPLYFLLHESIYADGPGATEWAAHASYESMTKSPNQDFDYKHSVNNTDEPTLFFGEMVFPWMGHGDYPEVSGHGMRMLSEALATKSDWLPLFDSASMRLALVGNEEFPPKTKAAAAVYYDDMYVDFDCSVKLVRRGNPLEGVKVWITNEYQHSGLRDDGANIVEKLVGIAKGSINVPS</sequence>
<evidence type="ECO:0000313" key="6">
    <source>
        <dbReference type="EMBL" id="KAL3781064.1"/>
    </source>
</evidence>
<keyword evidence="7" id="KW-1185">Reference proteome</keyword>
<evidence type="ECO:0000256" key="2">
    <source>
        <dbReference type="ARBA" id="ARBA00022801"/>
    </source>
</evidence>
<feature type="domain" description="HMG box" evidence="5">
    <location>
        <begin position="41"/>
        <end position="129"/>
    </location>
</feature>
<dbReference type="InterPro" id="IPR051601">
    <property type="entry name" value="Serine_prot/Carboxylest_S33"/>
</dbReference>
<feature type="region of interest" description="Disordered" evidence="4">
    <location>
        <begin position="423"/>
        <end position="444"/>
    </location>
</feature>
<evidence type="ECO:0000256" key="3">
    <source>
        <dbReference type="PROSITE-ProRule" id="PRU00267"/>
    </source>
</evidence>
<feature type="compositionally biased region" description="Basic and acidic residues" evidence="4">
    <location>
        <begin position="1"/>
        <end position="19"/>
    </location>
</feature>
<dbReference type="Gene3D" id="1.10.30.10">
    <property type="entry name" value="High mobility group box domain"/>
    <property type="match status" value="1"/>
</dbReference>
<keyword evidence="2" id="KW-0378">Hydrolase</keyword>
<dbReference type="InterPro" id="IPR029058">
    <property type="entry name" value="AB_hydrolase_fold"/>
</dbReference>
<dbReference type="GO" id="GO:0005634">
    <property type="term" value="C:nucleus"/>
    <property type="evidence" value="ECO:0007669"/>
    <property type="project" value="UniProtKB-UniRule"/>
</dbReference>
<dbReference type="PROSITE" id="PS50118">
    <property type="entry name" value="HMG_BOX_2"/>
    <property type="match status" value="1"/>
</dbReference>
<feature type="region of interest" description="Disordered" evidence="4">
    <location>
        <begin position="1"/>
        <end position="38"/>
    </location>
</feature>
<dbReference type="SMART" id="SM00398">
    <property type="entry name" value="HMG"/>
    <property type="match status" value="1"/>
</dbReference>
<feature type="DNA-binding region" description="HMG box" evidence="3">
    <location>
        <begin position="41"/>
        <end position="129"/>
    </location>
</feature>
<dbReference type="GO" id="GO:0016787">
    <property type="term" value="F:hydrolase activity"/>
    <property type="evidence" value="ECO:0007669"/>
    <property type="project" value="UniProtKB-KW"/>
</dbReference>
<evidence type="ECO:0000259" key="5">
    <source>
        <dbReference type="PROSITE" id="PS50118"/>
    </source>
</evidence>
<evidence type="ECO:0000256" key="4">
    <source>
        <dbReference type="SAM" id="MobiDB-lite"/>
    </source>
</evidence>
<comment type="caution">
    <text evidence="6">The sequence shown here is derived from an EMBL/GenBank/DDBJ whole genome shotgun (WGS) entry which is preliminary data.</text>
</comment>
<dbReference type="AlphaFoldDB" id="A0ABD3P0F3"/>
<comment type="similarity">
    <text evidence="1">Belongs to the peptidase S33 family.</text>
</comment>